<dbReference type="InterPro" id="IPR004176">
    <property type="entry name" value="Clp_R_N"/>
</dbReference>
<dbReference type="PROSITE" id="PS51903">
    <property type="entry name" value="CLP_R"/>
    <property type="match status" value="1"/>
</dbReference>
<dbReference type="AlphaFoldDB" id="A0A401W130"/>
<organism evidence="3 4">
    <name type="scientific">Streptomyces paromomycinus</name>
    <name type="common">Streptomyces rimosus subsp. paromomycinus</name>
    <dbReference type="NCBI Taxonomy" id="92743"/>
    <lineage>
        <taxon>Bacteria</taxon>
        <taxon>Bacillati</taxon>
        <taxon>Actinomycetota</taxon>
        <taxon>Actinomycetes</taxon>
        <taxon>Kitasatosporales</taxon>
        <taxon>Streptomycetaceae</taxon>
        <taxon>Streptomyces</taxon>
    </lineage>
</organism>
<evidence type="ECO:0000313" key="4">
    <source>
        <dbReference type="Proteomes" id="UP000286746"/>
    </source>
</evidence>
<evidence type="ECO:0000256" key="1">
    <source>
        <dbReference type="PROSITE-ProRule" id="PRU01251"/>
    </source>
</evidence>
<accession>A0A401W130</accession>
<reference evidence="3 4" key="1">
    <citation type="submission" date="2018-11" db="EMBL/GenBank/DDBJ databases">
        <title>Whole genome sequence of Streptomyces paromomycinus NBRC 15454(T).</title>
        <authorList>
            <person name="Komaki H."/>
            <person name="Tamura T."/>
        </authorList>
    </citation>
    <scope>NUCLEOTIDE SEQUENCE [LARGE SCALE GENOMIC DNA]</scope>
    <source>
        <strain evidence="3 4">NBRC 15454</strain>
    </source>
</reference>
<proteinExistence type="predicted"/>
<comment type="caution">
    <text evidence="3">The sequence shown here is derived from an EMBL/GenBank/DDBJ whole genome shotgun (WGS) entry which is preliminary data.</text>
</comment>
<gene>
    <name evidence="3" type="ORF">GKJPGBOP_02747</name>
</gene>
<protein>
    <submittedName>
        <fullName evidence="3">Peptidase</fullName>
    </submittedName>
</protein>
<dbReference type="SUPFAM" id="SSF81923">
    <property type="entry name" value="Double Clp-N motif"/>
    <property type="match status" value="2"/>
</dbReference>
<dbReference type="Proteomes" id="UP000286746">
    <property type="component" value="Unassembled WGS sequence"/>
</dbReference>
<dbReference type="RefSeq" id="WP_125054290.1">
    <property type="nucleotide sequence ID" value="NZ_BHZD01000001.1"/>
</dbReference>
<dbReference type="Gene3D" id="1.10.1780.10">
    <property type="entry name" value="Clp, N-terminal domain"/>
    <property type="match status" value="2"/>
</dbReference>
<keyword evidence="1" id="KW-0677">Repeat</keyword>
<evidence type="ECO:0000259" key="2">
    <source>
        <dbReference type="PROSITE" id="PS51903"/>
    </source>
</evidence>
<feature type="domain" description="Clp R" evidence="2">
    <location>
        <begin position="2"/>
        <end position="187"/>
    </location>
</feature>
<dbReference type="InterPro" id="IPR036628">
    <property type="entry name" value="Clp_N_dom_sf"/>
</dbReference>
<evidence type="ECO:0000313" key="3">
    <source>
        <dbReference type="EMBL" id="GCD43070.1"/>
    </source>
</evidence>
<sequence>MFERFTASARDVVRGAPAYAVRPGPGTVGEGELLLALLDGRGSPGAEALAALGVRERRASVERSLDQARRRGGLTAADAEALAGLGIDVTEVVTRVERAHGAGALDSASVPKGRRGRSLRGPFRPEAKAVLERSLRVALGRGDKHIGDEHLLLAMVTGPGLAASVLAEHGVEHADVVRALGERAAAG</sequence>
<keyword evidence="4" id="KW-1185">Reference proteome</keyword>
<dbReference type="EMBL" id="BHZD01000001">
    <property type="protein sequence ID" value="GCD43070.1"/>
    <property type="molecule type" value="Genomic_DNA"/>
</dbReference>
<name>A0A401W130_STREY</name>
<dbReference type="Pfam" id="PF02861">
    <property type="entry name" value="Clp_N"/>
    <property type="match status" value="1"/>
</dbReference>